<gene>
    <name evidence="6" type="ORF">BMIN_1313</name>
</gene>
<dbReference type="Proteomes" id="UP000029014">
    <property type="component" value="Unassembled WGS sequence"/>
</dbReference>
<dbReference type="PROSITE" id="PS50932">
    <property type="entry name" value="HTH_LACI_2"/>
    <property type="match status" value="1"/>
</dbReference>
<reference evidence="6 7" key="1">
    <citation type="submission" date="2014-03" db="EMBL/GenBank/DDBJ databases">
        <title>Genomics of Bifidobacteria.</title>
        <authorList>
            <person name="Ventura M."/>
            <person name="Milani C."/>
            <person name="Lugli G.A."/>
        </authorList>
    </citation>
    <scope>NUCLEOTIDE SEQUENCE [LARGE SCALE GENOMIC DNA]</scope>
    <source>
        <strain evidence="6 7">LMG 11592</strain>
    </source>
</reference>
<evidence type="ECO:0000256" key="1">
    <source>
        <dbReference type="ARBA" id="ARBA00022491"/>
    </source>
</evidence>
<dbReference type="CDD" id="cd01392">
    <property type="entry name" value="HTH_LacI"/>
    <property type="match status" value="1"/>
</dbReference>
<evidence type="ECO:0000256" key="2">
    <source>
        <dbReference type="ARBA" id="ARBA00023015"/>
    </source>
</evidence>
<feature type="domain" description="HTH lacI-type" evidence="5">
    <location>
        <begin position="33"/>
        <end position="87"/>
    </location>
</feature>
<evidence type="ECO:0000256" key="4">
    <source>
        <dbReference type="ARBA" id="ARBA00023163"/>
    </source>
</evidence>
<keyword evidence="7" id="KW-1185">Reference proteome</keyword>
<dbReference type="InterPro" id="IPR028082">
    <property type="entry name" value="Peripla_BP_I"/>
</dbReference>
<dbReference type="eggNOG" id="COG1609">
    <property type="taxonomic scope" value="Bacteria"/>
</dbReference>
<keyword evidence="4" id="KW-0804">Transcription</keyword>
<dbReference type="PROSITE" id="PS00356">
    <property type="entry name" value="HTH_LACI_1"/>
    <property type="match status" value="1"/>
</dbReference>
<dbReference type="SMART" id="SM00354">
    <property type="entry name" value="HTH_LACI"/>
    <property type="match status" value="1"/>
</dbReference>
<dbReference type="Gene3D" id="3.40.50.2300">
    <property type="match status" value="2"/>
</dbReference>
<protein>
    <submittedName>
        <fullName evidence="6">LacI family sucrose operon transcriptional repressor</fullName>
    </submittedName>
</protein>
<evidence type="ECO:0000259" key="5">
    <source>
        <dbReference type="PROSITE" id="PS50932"/>
    </source>
</evidence>
<evidence type="ECO:0000256" key="3">
    <source>
        <dbReference type="ARBA" id="ARBA00023125"/>
    </source>
</evidence>
<dbReference type="Pfam" id="PF00356">
    <property type="entry name" value="LacI"/>
    <property type="match status" value="1"/>
</dbReference>
<evidence type="ECO:0000313" key="7">
    <source>
        <dbReference type="Proteomes" id="UP000029014"/>
    </source>
</evidence>
<dbReference type="InterPro" id="IPR010982">
    <property type="entry name" value="Lambda_DNA-bd_dom_sf"/>
</dbReference>
<dbReference type="GO" id="GO:0003700">
    <property type="term" value="F:DNA-binding transcription factor activity"/>
    <property type="evidence" value="ECO:0007669"/>
    <property type="project" value="TreeGrafter"/>
</dbReference>
<dbReference type="SUPFAM" id="SSF53822">
    <property type="entry name" value="Periplasmic binding protein-like I"/>
    <property type="match status" value="1"/>
</dbReference>
<dbReference type="SUPFAM" id="SSF47413">
    <property type="entry name" value="lambda repressor-like DNA-binding domains"/>
    <property type="match status" value="1"/>
</dbReference>
<dbReference type="PANTHER" id="PTHR30146:SF95">
    <property type="entry name" value="RIBOSE OPERON REPRESSOR"/>
    <property type="match status" value="1"/>
</dbReference>
<dbReference type="CDD" id="cd06291">
    <property type="entry name" value="PBP1_Qymf-like"/>
    <property type="match status" value="1"/>
</dbReference>
<dbReference type="STRING" id="1693.BMIN_1313"/>
<name>A0A087BSP8_9BIFI</name>
<dbReference type="GO" id="GO:0000976">
    <property type="term" value="F:transcription cis-regulatory region binding"/>
    <property type="evidence" value="ECO:0007669"/>
    <property type="project" value="TreeGrafter"/>
</dbReference>
<comment type="caution">
    <text evidence="6">The sequence shown here is derived from an EMBL/GenBank/DDBJ whole genome shotgun (WGS) entry which is preliminary data.</text>
</comment>
<dbReference type="InterPro" id="IPR046335">
    <property type="entry name" value="LacI/GalR-like_sensor"/>
</dbReference>
<organism evidence="6 7">
    <name type="scientific">Bifidobacterium minimum</name>
    <dbReference type="NCBI Taxonomy" id="1693"/>
    <lineage>
        <taxon>Bacteria</taxon>
        <taxon>Bacillati</taxon>
        <taxon>Actinomycetota</taxon>
        <taxon>Actinomycetes</taxon>
        <taxon>Bifidobacteriales</taxon>
        <taxon>Bifidobacteriaceae</taxon>
        <taxon>Bifidobacterium</taxon>
    </lineage>
</organism>
<dbReference type="Gene3D" id="1.10.260.40">
    <property type="entry name" value="lambda repressor-like DNA-binding domains"/>
    <property type="match status" value="1"/>
</dbReference>
<keyword evidence="2" id="KW-0805">Transcription regulation</keyword>
<sequence length="375" mass="40850">MLCMIPLYMVTPTRRGASEKRDYGSKGGCTVAIGMRDVAKKAGVSPSTVSLVVNQAGYVSDAMRAKVERAMEELNYVPNELARNLYHDRTNMVGVIVPTIRHPFFSSLSASLQHVFMQHGLRTLLCSTVDAETGEAKYVDMARRHMMDGLVVAAHSAHSERYWTSIGRPIVAFDRYLADGIASVGSDHEQGGMMIAQLLIPSGVRHVVMVGGPLSQFHDMPIASGTTFPTVGYFMALQRECLRAAVRCDYVEAGTVSDMSAYAQAIHDVFSRWDDVDAVVSSDIGAAYCVQEALRRGVSIPRDLQVVAYDGTYLADFAGMRLTAVRQDCDGIAAVIATHMLDGIEHDSNGGDDGLRRPRRDVVPVTLVRGETTRA</sequence>
<dbReference type="PANTHER" id="PTHR30146">
    <property type="entry name" value="LACI-RELATED TRANSCRIPTIONAL REPRESSOR"/>
    <property type="match status" value="1"/>
</dbReference>
<keyword evidence="1" id="KW-0678">Repressor</keyword>
<dbReference type="InterPro" id="IPR000843">
    <property type="entry name" value="HTH_LacI"/>
</dbReference>
<evidence type="ECO:0000313" key="6">
    <source>
        <dbReference type="EMBL" id="KFI74048.1"/>
    </source>
</evidence>
<dbReference type="EMBL" id="JGZD01000004">
    <property type="protein sequence ID" value="KFI74048.1"/>
    <property type="molecule type" value="Genomic_DNA"/>
</dbReference>
<keyword evidence="3" id="KW-0238">DNA-binding</keyword>
<dbReference type="Pfam" id="PF13377">
    <property type="entry name" value="Peripla_BP_3"/>
    <property type="match status" value="1"/>
</dbReference>
<proteinExistence type="predicted"/>
<accession>A0A087BSP8</accession>
<dbReference type="AlphaFoldDB" id="A0A087BSP8"/>